<protein>
    <submittedName>
        <fullName evidence="4">Rab3 GTPase-activating protein catalytic subunit</fullName>
    </submittedName>
</protein>
<dbReference type="Proteomes" id="UP000279833">
    <property type="component" value="Unassembled WGS sequence"/>
</dbReference>
<keyword evidence="3" id="KW-1185">Reference proteome</keyword>
<organism evidence="4">
    <name type="scientific">Schistosoma curassoni</name>
    <dbReference type="NCBI Taxonomy" id="6186"/>
    <lineage>
        <taxon>Eukaryota</taxon>
        <taxon>Metazoa</taxon>
        <taxon>Spiralia</taxon>
        <taxon>Lophotrochozoa</taxon>
        <taxon>Platyhelminthes</taxon>
        <taxon>Trematoda</taxon>
        <taxon>Digenea</taxon>
        <taxon>Strigeidida</taxon>
        <taxon>Schistosomatoidea</taxon>
        <taxon>Schistosomatidae</taxon>
        <taxon>Schistosoma</taxon>
    </lineage>
</organism>
<dbReference type="WBParaSite" id="SCUD_0001724301-mRNA-1">
    <property type="protein sequence ID" value="SCUD_0001724301-mRNA-1"/>
    <property type="gene ID" value="SCUD_0001724301"/>
</dbReference>
<feature type="region of interest" description="Disordered" evidence="1">
    <location>
        <begin position="150"/>
        <end position="172"/>
    </location>
</feature>
<accession>A0A183KQA5</accession>
<reference evidence="2 3" key="2">
    <citation type="submission" date="2018-11" db="EMBL/GenBank/DDBJ databases">
        <authorList>
            <consortium name="Pathogen Informatics"/>
        </authorList>
    </citation>
    <scope>NUCLEOTIDE SEQUENCE [LARGE SCALE GENOMIC DNA]</scope>
    <source>
        <strain evidence="2">Dakar</strain>
        <strain evidence="3">Dakar, Senegal</strain>
    </source>
</reference>
<reference evidence="4" key="1">
    <citation type="submission" date="2016-06" db="UniProtKB">
        <authorList>
            <consortium name="WormBaseParasite"/>
        </authorList>
    </citation>
    <scope>IDENTIFICATION</scope>
</reference>
<dbReference type="EMBL" id="UZAK01039550">
    <property type="protein sequence ID" value="VDP63146.1"/>
    <property type="molecule type" value="Genomic_DNA"/>
</dbReference>
<sequence length="357" mass="40549">MNIKELLTRIVSSVRKADRVLESSSQPPAADDTELIDLTVNSDDELCEISTKLDADAITTKYPKLTEIVDKFNDLLRQQQQHEEEGNVVNQSNNLWLSLASLEREIFPQVIGQNSPSLLSQLAEAINDGVNNVNLFPVNVTDIRKDKIRDENSYNESSPGKASVLHEESSTSRDIDPGLVFDFVQKLTCISSRSKEVKRIVKGSTIQLMLRGWIWLTGDPELRFRELCKLVCENLRIIHSSKLEQLIESILSQIMDDHEINKVKPLVYHHHVHLPNILTMEETQQSISLQSSSSDIISRLLTQRECVLSFLSACPSLMDLEAWSQWYQDCLFYDRWGSLDSFLIEAGAEQGEAFLFV</sequence>
<evidence type="ECO:0000256" key="1">
    <source>
        <dbReference type="SAM" id="MobiDB-lite"/>
    </source>
</evidence>
<dbReference type="AlphaFoldDB" id="A0A183KQA5"/>
<proteinExistence type="predicted"/>
<name>A0A183KQA5_9TREM</name>
<evidence type="ECO:0000313" key="2">
    <source>
        <dbReference type="EMBL" id="VDP63146.1"/>
    </source>
</evidence>
<evidence type="ECO:0000313" key="4">
    <source>
        <dbReference type="WBParaSite" id="SCUD_0001724301-mRNA-1"/>
    </source>
</evidence>
<dbReference type="STRING" id="6186.A0A183KQA5"/>
<gene>
    <name evidence="2" type="ORF">SCUD_LOCUS17240</name>
</gene>
<evidence type="ECO:0000313" key="3">
    <source>
        <dbReference type="Proteomes" id="UP000279833"/>
    </source>
</evidence>